<sequence>MLCPRRRHSRSAQDPVSWLTRSNYLSSSTRLAKAMTITNVHCGTLVSSNDSLGQVAETLYQGSFGPRPLCTSPVPPCNPPRFRQIRVSAVIQCSASCIPALSLFSSRDVLGKPSARLQFKRVAYHQASPSLLALGRLVSNRALFQPIHVSGLKGG</sequence>
<comment type="caution">
    <text evidence="1">The sequence shown here is derived from an EMBL/GenBank/DDBJ whole genome shotgun (WGS) entry which is preliminary data.</text>
</comment>
<accession>A0AAI9U2Z7</accession>
<evidence type="ECO:0000313" key="2">
    <source>
        <dbReference type="Proteomes" id="UP001239795"/>
    </source>
</evidence>
<protein>
    <submittedName>
        <fullName evidence="1">Uncharacterized protein</fullName>
    </submittedName>
</protein>
<reference evidence="1 2" key="1">
    <citation type="submission" date="2016-10" db="EMBL/GenBank/DDBJ databases">
        <title>The genome sequence of Colletotrichum fioriniae PJ7.</title>
        <authorList>
            <person name="Baroncelli R."/>
        </authorList>
    </citation>
    <scope>NUCLEOTIDE SEQUENCE [LARGE SCALE GENOMIC DNA]</scope>
    <source>
        <strain evidence="1">Col 31</strain>
    </source>
</reference>
<organism evidence="1 2">
    <name type="scientific">Colletotrichum melonis</name>
    <dbReference type="NCBI Taxonomy" id="1209925"/>
    <lineage>
        <taxon>Eukaryota</taxon>
        <taxon>Fungi</taxon>
        <taxon>Dikarya</taxon>
        <taxon>Ascomycota</taxon>
        <taxon>Pezizomycotina</taxon>
        <taxon>Sordariomycetes</taxon>
        <taxon>Hypocreomycetidae</taxon>
        <taxon>Glomerellales</taxon>
        <taxon>Glomerellaceae</taxon>
        <taxon>Colletotrichum</taxon>
        <taxon>Colletotrichum acutatum species complex</taxon>
    </lineage>
</organism>
<name>A0AAI9U2Z7_9PEZI</name>
<gene>
    <name evidence="1" type="ORF">CMEL01_08738</name>
</gene>
<dbReference type="Proteomes" id="UP001239795">
    <property type="component" value="Unassembled WGS sequence"/>
</dbReference>
<proteinExistence type="predicted"/>
<dbReference type="AlphaFoldDB" id="A0AAI9U2Z7"/>
<dbReference type="EMBL" id="MLGG01000068">
    <property type="protein sequence ID" value="KAK1449423.1"/>
    <property type="molecule type" value="Genomic_DNA"/>
</dbReference>
<evidence type="ECO:0000313" key="1">
    <source>
        <dbReference type="EMBL" id="KAK1449423.1"/>
    </source>
</evidence>
<keyword evidence="2" id="KW-1185">Reference proteome</keyword>